<dbReference type="Pfam" id="PF00441">
    <property type="entry name" value="Acyl-CoA_dh_1"/>
    <property type="match status" value="1"/>
</dbReference>
<dbReference type="InterPro" id="IPR009075">
    <property type="entry name" value="AcylCo_DH/oxidase_C"/>
</dbReference>
<dbReference type="SUPFAM" id="SSF56645">
    <property type="entry name" value="Acyl-CoA dehydrogenase NM domain-like"/>
    <property type="match status" value="1"/>
</dbReference>
<dbReference type="AlphaFoldDB" id="A0A5E4UTB8"/>
<evidence type="ECO:0000259" key="6">
    <source>
        <dbReference type="Pfam" id="PF02770"/>
    </source>
</evidence>
<keyword evidence="9" id="KW-1185">Reference proteome</keyword>
<feature type="domain" description="Acyl-CoA oxidase/dehydrogenase middle" evidence="6">
    <location>
        <begin position="126"/>
        <end position="224"/>
    </location>
</feature>
<sequence>MRDFLLDDADRAFRCEVRDFLRRELAPRASDIEDQQDWSAVKHVVRSLGEAGYLRLMFPELYRGPLAKPGLTHATVLSEEAAYINYAFETTIATALSCAYPLHRHAGERLRETYLDPILDGTAIGAICVTEPNVGSDSAGMETRIDFDAKTNEWVINGFKRYISNASVADVYIVYGTATDADPAHAGMTAVAVPATAPGVRFPRNYTFMGRRGCIVGEVEFNDCRVPADHLLGERGGGFRIMRGMFNFERAILGGSGLGVARSAFDIATAHAQRRRSFGQMLGCKQLIWEKIAQMSWRIDAAELLTYRATKMYDAGADGKALMKEAAMAKLVATETANFCANETVQILGGDGITKEYGRAEQVYRDARALTIVGGTSEVAKYLIASRDLPDIRINL</sequence>
<proteinExistence type="inferred from homology"/>
<organism evidence="8 9">
    <name type="scientific">Pandoraea terrae</name>
    <dbReference type="NCBI Taxonomy" id="1537710"/>
    <lineage>
        <taxon>Bacteria</taxon>
        <taxon>Pseudomonadati</taxon>
        <taxon>Pseudomonadota</taxon>
        <taxon>Betaproteobacteria</taxon>
        <taxon>Burkholderiales</taxon>
        <taxon>Burkholderiaceae</taxon>
        <taxon>Pandoraea</taxon>
    </lineage>
</organism>
<dbReference type="Gene3D" id="1.10.540.10">
    <property type="entry name" value="Acyl-CoA dehydrogenase/oxidase, N-terminal domain"/>
    <property type="match status" value="1"/>
</dbReference>
<dbReference type="Pfam" id="PF02771">
    <property type="entry name" value="Acyl-CoA_dh_N"/>
    <property type="match status" value="1"/>
</dbReference>
<evidence type="ECO:0000256" key="4">
    <source>
        <dbReference type="ARBA" id="ARBA00022827"/>
    </source>
</evidence>
<evidence type="ECO:0000256" key="3">
    <source>
        <dbReference type="ARBA" id="ARBA00022630"/>
    </source>
</evidence>
<feature type="domain" description="Acyl-CoA dehydrogenase/oxidase N-terminal" evidence="7">
    <location>
        <begin position="8"/>
        <end position="121"/>
    </location>
</feature>
<evidence type="ECO:0000256" key="1">
    <source>
        <dbReference type="ARBA" id="ARBA00001974"/>
    </source>
</evidence>
<dbReference type="InterPro" id="IPR009100">
    <property type="entry name" value="AcylCoA_DH/oxidase_NM_dom_sf"/>
</dbReference>
<dbReference type="InterPro" id="IPR037069">
    <property type="entry name" value="AcylCoA_DH/ox_N_sf"/>
</dbReference>
<dbReference type="GO" id="GO:0050660">
    <property type="term" value="F:flavin adenine dinucleotide binding"/>
    <property type="evidence" value="ECO:0007669"/>
    <property type="project" value="InterPro"/>
</dbReference>
<dbReference type="Pfam" id="PF02770">
    <property type="entry name" value="Acyl-CoA_dh_M"/>
    <property type="match status" value="1"/>
</dbReference>
<dbReference type="InterPro" id="IPR013786">
    <property type="entry name" value="AcylCoA_DH/ox_N"/>
</dbReference>
<dbReference type="SUPFAM" id="SSF47203">
    <property type="entry name" value="Acyl-CoA dehydrogenase C-terminal domain-like"/>
    <property type="match status" value="1"/>
</dbReference>
<dbReference type="EMBL" id="CABPRZ010000007">
    <property type="protein sequence ID" value="VVE03248.1"/>
    <property type="molecule type" value="Genomic_DNA"/>
</dbReference>
<dbReference type="PANTHER" id="PTHR43884:SF12">
    <property type="entry name" value="ISOVALERYL-COA DEHYDROGENASE, MITOCHONDRIAL-RELATED"/>
    <property type="match status" value="1"/>
</dbReference>
<evidence type="ECO:0000313" key="8">
    <source>
        <dbReference type="EMBL" id="VVE03248.1"/>
    </source>
</evidence>
<feature type="domain" description="Acyl-CoA dehydrogenase/oxidase C-terminal" evidence="5">
    <location>
        <begin position="236"/>
        <end position="387"/>
    </location>
</feature>
<evidence type="ECO:0000256" key="2">
    <source>
        <dbReference type="ARBA" id="ARBA00009347"/>
    </source>
</evidence>
<dbReference type="Gene3D" id="1.20.140.10">
    <property type="entry name" value="Butyryl-CoA Dehydrogenase, subunit A, domain 3"/>
    <property type="match status" value="1"/>
</dbReference>
<protein>
    <submittedName>
        <fullName evidence="8">Isovaleryl-CoA dehydrogenase</fullName>
    </submittedName>
</protein>
<dbReference type="InterPro" id="IPR006091">
    <property type="entry name" value="Acyl-CoA_Oxase/DH_mid-dom"/>
</dbReference>
<keyword evidence="3" id="KW-0285">Flavoprotein</keyword>
<comment type="cofactor">
    <cofactor evidence="1">
        <name>FAD</name>
        <dbReference type="ChEBI" id="CHEBI:57692"/>
    </cofactor>
</comment>
<keyword evidence="4" id="KW-0274">FAD</keyword>
<gene>
    <name evidence="8" type="ORF">PTE30175_02175</name>
</gene>
<reference evidence="8 9" key="1">
    <citation type="submission" date="2019-08" db="EMBL/GenBank/DDBJ databases">
        <authorList>
            <person name="Peeters C."/>
        </authorList>
    </citation>
    <scope>NUCLEOTIDE SEQUENCE [LARGE SCALE GENOMIC DNA]</scope>
    <source>
        <strain evidence="8 9">LMG 30175</strain>
    </source>
</reference>
<accession>A0A5E4UTB8</accession>
<dbReference type="Gene3D" id="2.40.110.10">
    <property type="entry name" value="Butyryl-CoA Dehydrogenase, subunit A, domain 2"/>
    <property type="match status" value="1"/>
</dbReference>
<comment type="similarity">
    <text evidence="2">Belongs to the acyl-CoA dehydrogenase family.</text>
</comment>
<evidence type="ECO:0000259" key="7">
    <source>
        <dbReference type="Pfam" id="PF02771"/>
    </source>
</evidence>
<dbReference type="CDD" id="cd00567">
    <property type="entry name" value="ACAD"/>
    <property type="match status" value="1"/>
</dbReference>
<evidence type="ECO:0000313" key="9">
    <source>
        <dbReference type="Proteomes" id="UP000414233"/>
    </source>
</evidence>
<name>A0A5E4UTB8_9BURK</name>
<dbReference type="OrthoDB" id="9123367at2"/>
<dbReference type="Proteomes" id="UP000414233">
    <property type="component" value="Unassembled WGS sequence"/>
</dbReference>
<dbReference type="GO" id="GO:0003995">
    <property type="term" value="F:acyl-CoA dehydrogenase activity"/>
    <property type="evidence" value="ECO:0007669"/>
    <property type="project" value="TreeGrafter"/>
</dbReference>
<dbReference type="PANTHER" id="PTHR43884">
    <property type="entry name" value="ACYL-COA DEHYDROGENASE"/>
    <property type="match status" value="1"/>
</dbReference>
<evidence type="ECO:0000259" key="5">
    <source>
        <dbReference type="Pfam" id="PF00441"/>
    </source>
</evidence>
<dbReference type="InterPro" id="IPR036250">
    <property type="entry name" value="AcylCo_DH-like_C"/>
</dbReference>
<dbReference type="InterPro" id="IPR046373">
    <property type="entry name" value="Acyl-CoA_Oxase/DH_mid-dom_sf"/>
</dbReference>